<dbReference type="EMBL" id="CAGI01000186">
    <property type="protein sequence ID" value="CCF53852.1"/>
    <property type="molecule type" value="Genomic_DNA"/>
</dbReference>
<keyword evidence="9" id="KW-1185">Reference proteome</keyword>
<organism evidence="8 9">
    <name type="scientific">Ustilago hordei</name>
    <name type="common">Barley covered smut fungus</name>
    <dbReference type="NCBI Taxonomy" id="120017"/>
    <lineage>
        <taxon>Eukaryota</taxon>
        <taxon>Fungi</taxon>
        <taxon>Dikarya</taxon>
        <taxon>Basidiomycota</taxon>
        <taxon>Ustilaginomycotina</taxon>
        <taxon>Ustilaginomycetes</taxon>
        <taxon>Ustilaginales</taxon>
        <taxon>Ustilaginaceae</taxon>
        <taxon>Ustilago</taxon>
    </lineage>
</organism>
<dbReference type="PANTHER" id="PTHR13421">
    <property type="entry name" value="SNRNA-ACTIVATING PROTEIN COMPLEX SUBUNIT 3"/>
    <property type="match status" value="1"/>
</dbReference>
<dbReference type="InterPro" id="IPR022042">
    <property type="entry name" value="snRNA-activating_su3"/>
</dbReference>
<comment type="similarity">
    <text evidence="2">Belongs to the SNAPC3/SRD2 family.</text>
</comment>
<reference evidence="8 9" key="1">
    <citation type="journal article" date="2012" name="Plant Cell">
        <title>Genome comparison of barley and maize smut fungi reveals targeted loss of RNA silencing components and species-specific presence of transposable elements.</title>
        <authorList>
            <person name="Laurie J.D."/>
            <person name="Ali S."/>
            <person name="Linning R."/>
            <person name="Mannhaupt G."/>
            <person name="Wong P."/>
            <person name="Gueldener U."/>
            <person name="Muensterkoetter M."/>
            <person name="Moore R."/>
            <person name="Kahmann R."/>
            <person name="Bakkeren G."/>
            <person name="Schirawski J."/>
        </authorList>
    </citation>
    <scope>NUCLEOTIDE SEQUENCE [LARGE SCALE GENOMIC DNA]</scope>
    <source>
        <strain evidence="9">Uh4875-4</strain>
    </source>
</reference>
<comment type="caution">
    <text evidence="8">The sequence shown here is derived from an EMBL/GenBank/DDBJ whole genome shotgun (WGS) entry which is preliminary data.</text>
</comment>
<feature type="region of interest" description="Disordered" evidence="7">
    <location>
        <begin position="1"/>
        <end position="24"/>
    </location>
</feature>
<dbReference type="AlphaFoldDB" id="I2G3V9"/>
<accession>I2G3V9</accession>
<dbReference type="GO" id="GO:0003681">
    <property type="term" value="F:bent DNA binding"/>
    <property type="evidence" value="ECO:0007669"/>
    <property type="project" value="TreeGrafter"/>
</dbReference>
<dbReference type="Pfam" id="PF12251">
    <property type="entry name" value="SNAPC3"/>
    <property type="match status" value="1"/>
</dbReference>
<dbReference type="OMA" id="DYVKRIC"/>
<keyword evidence="5" id="KW-0804">Transcription</keyword>
<feature type="region of interest" description="Disordered" evidence="7">
    <location>
        <begin position="272"/>
        <end position="296"/>
    </location>
</feature>
<evidence type="ECO:0000256" key="2">
    <source>
        <dbReference type="ARBA" id="ARBA00010410"/>
    </source>
</evidence>
<dbReference type="GO" id="GO:0019185">
    <property type="term" value="C:snRNA-activating protein complex"/>
    <property type="evidence" value="ECO:0007669"/>
    <property type="project" value="TreeGrafter"/>
</dbReference>
<keyword evidence="4" id="KW-0238">DNA-binding</keyword>
<dbReference type="GO" id="GO:0042795">
    <property type="term" value="P:snRNA transcription by RNA polymerase II"/>
    <property type="evidence" value="ECO:0007669"/>
    <property type="project" value="TreeGrafter"/>
</dbReference>
<dbReference type="PANTHER" id="PTHR13421:SF16">
    <property type="entry name" value="SNRNA-ACTIVATING PROTEIN COMPLEX SUBUNIT 3"/>
    <property type="match status" value="1"/>
</dbReference>
<evidence type="ECO:0000256" key="6">
    <source>
        <dbReference type="ARBA" id="ARBA00023242"/>
    </source>
</evidence>
<comment type="subcellular location">
    <subcellularLocation>
        <location evidence="1">Nucleus</location>
    </subcellularLocation>
</comment>
<dbReference type="Proteomes" id="UP000006174">
    <property type="component" value="Unassembled WGS sequence"/>
</dbReference>
<evidence type="ECO:0000256" key="7">
    <source>
        <dbReference type="SAM" id="MobiDB-lite"/>
    </source>
</evidence>
<dbReference type="GO" id="GO:0000978">
    <property type="term" value="F:RNA polymerase II cis-regulatory region sequence-specific DNA binding"/>
    <property type="evidence" value="ECO:0007669"/>
    <property type="project" value="TreeGrafter"/>
</dbReference>
<keyword evidence="6" id="KW-0539">Nucleus</keyword>
<feature type="region of interest" description="Disordered" evidence="7">
    <location>
        <begin position="558"/>
        <end position="586"/>
    </location>
</feature>
<protein>
    <submittedName>
        <fullName evidence="8">Uncharacterized protein</fullName>
    </submittedName>
</protein>
<dbReference type="HOGENOM" id="CLU_025526_0_0_1"/>
<dbReference type="GO" id="GO:0001046">
    <property type="term" value="F:core promoter sequence-specific DNA binding"/>
    <property type="evidence" value="ECO:0007669"/>
    <property type="project" value="TreeGrafter"/>
</dbReference>
<feature type="region of interest" description="Disordered" evidence="7">
    <location>
        <begin position="345"/>
        <end position="397"/>
    </location>
</feature>
<keyword evidence="3" id="KW-0805">Transcription regulation</keyword>
<evidence type="ECO:0000256" key="3">
    <source>
        <dbReference type="ARBA" id="ARBA00023015"/>
    </source>
</evidence>
<name>I2G3V9_USTHO</name>
<dbReference type="STRING" id="1128400.I2G3V9"/>
<evidence type="ECO:0000256" key="4">
    <source>
        <dbReference type="ARBA" id="ARBA00023125"/>
    </source>
</evidence>
<dbReference type="GO" id="GO:0001006">
    <property type="term" value="F:RNA polymerase III type 3 promoter sequence-specific DNA binding"/>
    <property type="evidence" value="ECO:0007669"/>
    <property type="project" value="TreeGrafter"/>
</dbReference>
<feature type="compositionally biased region" description="Low complexity" evidence="7">
    <location>
        <begin position="112"/>
        <end position="129"/>
    </location>
</feature>
<evidence type="ECO:0000313" key="8">
    <source>
        <dbReference type="EMBL" id="CCF53852.1"/>
    </source>
</evidence>
<dbReference type="eggNOG" id="ENOG502SCZZ">
    <property type="taxonomic scope" value="Eukaryota"/>
</dbReference>
<feature type="compositionally biased region" description="Low complexity" evidence="7">
    <location>
        <begin position="571"/>
        <end position="584"/>
    </location>
</feature>
<dbReference type="GO" id="GO:0042796">
    <property type="term" value="P:snRNA transcription by RNA polymerase III"/>
    <property type="evidence" value="ECO:0007669"/>
    <property type="project" value="TreeGrafter"/>
</dbReference>
<evidence type="ECO:0000313" key="9">
    <source>
        <dbReference type="Proteomes" id="UP000006174"/>
    </source>
</evidence>
<proteinExistence type="inferred from homology"/>
<evidence type="ECO:0000256" key="5">
    <source>
        <dbReference type="ARBA" id="ARBA00023163"/>
    </source>
</evidence>
<feature type="region of interest" description="Disordered" evidence="7">
    <location>
        <begin position="105"/>
        <end position="147"/>
    </location>
</feature>
<gene>
    <name evidence="8" type="ORF">UHOR_00212</name>
</gene>
<dbReference type="GO" id="GO:0005634">
    <property type="term" value="C:nucleus"/>
    <property type="evidence" value="ECO:0007669"/>
    <property type="project" value="UniProtKB-SubCell"/>
</dbReference>
<sequence length="715" mass="79614">MTSLPAAITATRYAPEPHDPFASESLRPSTLRLQRRNSKLTHLHGLRDRCKDAAGVLTIDHEVDHIRSVTRAKALDEEFSVAVRERWQTWSRNANPFRTDLASSAASELNRSAANSESDPEDSSAASATEDADEQEEAEHPSKRKRRKAFRAEEIKIKVGESELEMTEGWETIRRDREACLSGLDAALPSAFRFDERQLQVYAHRLKPKYINSLDRPFEVRDVRRLLRPSQNIVGAGVVVARSACVFNGTTEVPNVLTISFFTGSLDFGKDDAATQDTTDPSGSPKELDGDSTRDDYVKRICGDGLGGMKRTQTVELISSQTLSDLQNSLFCWSDEQPERCGWRKRLKRKHLNPRGTQRGPELSNTRHQSDPANEAGSECESNDEDERNSDPRFARFTGQRRQTDTVLIIEDKMYNKGVRHGDALEEAGYAALLAQWKTAPGQTNASVGWAEKAGDLNISIDQLNSFRVGQPYWLLHQGDCVHCFVIEQVRAMRPREQTWLADTSKTMTSVESAPGGSTVIGFPRVTWLSTPTMLRFTADNKDSYSIGHRILHLDTQVPSGYDELNEQGGSSSNSREAESSQPSNPWQIALSRTRRKEEGLLRKKQGKCLACSLRKAQVGILGGDRVRLPSNTVENHDNDATAQDERIVAGLDDHLTTLCTSCAALLGLPTRQSDAAENPEAALELNWQHIDADKSRQAGWTSSAKLNNHEICTY</sequence>
<evidence type="ECO:0000256" key="1">
    <source>
        <dbReference type="ARBA" id="ARBA00004123"/>
    </source>
</evidence>
<feature type="compositionally biased region" description="Basic and acidic residues" evidence="7">
    <location>
        <begin position="286"/>
        <end position="296"/>
    </location>
</feature>